<dbReference type="AlphaFoldDB" id="A0A3N1CUJ2"/>
<dbReference type="Gene3D" id="3.10.450.50">
    <property type="match status" value="1"/>
</dbReference>
<dbReference type="SUPFAM" id="SSF54427">
    <property type="entry name" value="NTF2-like"/>
    <property type="match status" value="1"/>
</dbReference>
<evidence type="ECO:0000259" key="1">
    <source>
        <dbReference type="Pfam" id="PF12680"/>
    </source>
</evidence>
<protein>
    <submittedName>
        <fullName evidence="2">Limonene-1,2-epoxide hydrolase</fullName>
    </submittedName>
</protein>
<gene>
    <name evidence="2" type="ORF">EDD29_2510</name>
</gene>
<keyword evidence="2" id="KW-0378">Hydrolase</keyword>
<evidence type="ECO:0000313" key="3">
    <source>
        <dbReference type="Proteomes" id="UP000272400"/>
    </source>
</evidence>
<dbReference type="OrthoDB" id="9781757at2"/>
<dbReference type="Proteomes" id="UP000272400">
    <property type="component" value="Unassembled WGS sequence"/>
</dbReference>
<evidence type="ECO:0000313" key="2">
    <source>
        <dbReference type="EMBL" id="ROO84976.1"/>
    </source>
</evidence>
<dbReference type="InterPro" id="IPR037401">
    <property type="entry name" value="SnoaL-like"/>
</dbReference>
<comment type="caution">
    <text evidence="2">The sequence shown here is derived from an EMBL/GenBank/DDBJ whole genome shotgun (WGS) entry which is preliminary data.</text>
</comment>
<proteinExistence type="predicted"/>
<name>A0A3N1CUJ2_9ACTN</name>
<reference evidence="2 3" key="1">
    <citation type="submission" date="2018-11" db="EMBL/GenBank/DDBJ databases">
        <title>Sequencing the genomes of 1000 actinobacteria strains.</title>
        <authorList>
            <person name="Klenk H.-P."/>
        </authorList>
    </citation>
    <scope>NUCLEOTIDE SEQUENCE [LARGE SCALE GENOMIC DNA]</scope>
    <source>
        <strain evidence="2 3">DSM 44254</strain>
    </source>
</reference>
<dbReference type="EMBL" id="RJKE01000001">
    <property type="protein sequence ID" value="ROO84976.1"/>
    <property type="molecule type" value="Genomic_DNA"/>
</dbReference>
<feature type="domain" description="SnoaL-like" evidence="1">
    <location>
        <begin position="16"/>
        <end position="119"/>
    </location>
</feature>
<dbReference type="InterPro" id="IPR032710">
    <property type="entry name" value="NTF2-like_dom_sf"/>
</dbReference>
<accession>A0A3N1CUJ2</accession>
<organism evidence="2 3">
    <name type="scientific">Actinocorallia herbida</name>
    <dbReference type="NCBI Taxonomy" id="58109"/>
    <lineage>
        <taxon>Bacteria</taxon>
        <taxon>Bacillati</taxon>
        <taxon>Actinomycetota</taxon>
        <taxon>Actinomycetes</taxon>
        <taxon>Streptosporangiales</taxon>
        <taxon>Thermomonosporaceae</taxon>
        <taxon>Actinocorallia</taxon>
    </lineage>
</organism>
<sequence length="156" mass="17389">MPDAKPTPAEEAREIVAAFWTALYDRDWARLRTFFTAESIYYDVPTGPGAAARGPEGIEARLKLGLEPLAGYDHGTSQVVASDGLVITEHEEHWHWPTGERVTLPFVSVQHLADGKITLWRDYWDLATLMSGAPPDWQHTLASGDMSWLVDVTDEV</sequence>
<keyword evidence="3" id="KW-1185">Reference proteome</keyword>
<dbReference type="Pfam" id="PF12680">
    <property type="entry name" value="SnoaL_2"/>
    <property type="match status" value="1"/>
</dbReference>
<dbReference type="RefSeq" id="WP_123664526.1">
    <property type="nucleotide sequence ID" value="NZ_RJKE01000001.1"/>
</dbReference>
<dbReference type="GO" id="GO:0016787">
    <property type="term" value="F:hydrolase activity"/>
    <property type="evidence" value="ECO:0007669"/>
    <property type="project" value="UniProtKB-KW"/>
</dbReference>